<name>A0A1M5WY52_9RHOB</name>
<dbReference type="AlphaFoldDB" id="A0A1M5WY52"/>
<sequence length="146" mass="15566">MLGKLFGTLVKFTFYALGTVAVIGVWDFTREAEAARLTPEPDYTMERYVASLTDRYGDDVQAATEVALETAKTGLTAGLEWAQNTGAIEKLGIEEHAKSLQMLIAPQAEPAIEAAIATEGAVVQMASAAGHLAPETSLLPRARVTQ</sequence>
<dbReference type="EMBL" id="FQXC01000005">
    <property type="protein sequence ID" value="SHH92487.1"/>
    <property type="molecule type" value="Genomic_DNA"/>
</dbReference>
<organism evidence="1 2">
    <name type="scientific">Marivita hallyeonensis</name>
    <dbReference type="NCBI Taxonomy" id="996342"/>
    <lineage>
        <taxon>Bacteria</taxon>
        <taxon>Pseudomonadati</taxon>
        <taxon>Pseudomonadota</taxon>
        <taxon>Alphaproteobacteria</taxon>
        <taxon>Rhodobacterales</taxon>
        <taxon>Roseobacteraceae</taxon>
        <taxon>Marivita</taxon>
    </lineage>
</organism>
<accession>A0A1M5WY52</accession>
<keyword evidence="2" id="KW-1185">Reference proteome</keyword>
<dbReference type="STRING" id="996342.SAMN05443551_3594"/>
<evidence type="ECO:0000313" key="2">
    <source>
        <dbReference type="Proteomes" id="UP000184221"/>
    </source>
</evidence>
<dbReference type="RefSeq" id="WP_072779468.1">
    <property type="nucleotide sequence ID" value="NZ_FQXC01000005.1"/>
</dbReference>
<protein>
    <submittedName>
        <fullName evidence="1">Uncharacterized protein</fullName>
    </submittedName>
</protein>
<dbReference type="OrthoDB" id="9966989at2"/>
<dbReference type="Proteomes" id="UP000184221">
    <property type="component" value="Unassembled WGS sequence"/>
</dbReference>
<proteinExistence type="predicted"/>
<gene>
    <name evidence="1" type="ORF">SAMN05443551_3594</name>
</gene>
<evidence type="ECO:0000313" key="1">
    <source>
        <dbReference type="EMBL" id="SHH92487.1"/>
    </source>
</evidence>
<reference evidence="1 2" key="1">
    <citation type="submission" date="2016-11" db="EMBL/GenBank/DDBJ databases">
        <authorList>
            <person name="Jaros S."/>
            <person name="Januszkiewicz K."/>
            <person name="Wedrychowicz H."/>
        </authorList>
    </citation>
    <scope>NUCLEOTIDE SEQUENCE [LARGE SCALE GENOMIC DNA]</scope>
    <source>
        <strain evidence="1 2">DSM 29431</strain>
    </source>
</reference>